<reference evidence="20" key="1">
    <citation type="journal article" date="2017" name="Sci. Rep.">
        <title>Deep-level phylogeny of Cicadomorpha inferred from mitochondrial genomes sequenced by NGS.</title>
        <authorList>
            <person name="Song N."/>
            <person name="Cai W."/>
            <person name="Li H."/>
        </authorList>
    </citation>
    <scope>NUCLEOTIDE SEQUENCE</scope>
</reference>
<evidence type="ECO:0000256" key="2">
    <source>
        <dbReference type="ARBA" id="ARBA00004225"/>
    </source>
</evidence>
<dbReference type="PANTHER" id="PTHR43507:SF20">
    <property type="entry name" value="NADH-UBIQUINONE OXIDOREDUCTASE CHAIN 4"/>
    <property type="match status" value="1"/>
</dbReference>
<dbReference type="GO" id="GO:0003954">
    <property type="term" value="F:NADH dehydrogenase activity"/>
    <property type="evidence" value="ECO:0007669"/>
    <property type="project" value="TreeGrafter"/>
</dbReference>
<evidence type="ECO:0000256" key="4">
    <source>
        <dbReference type="ARBA" id="ARBA00012944"/>
    </source>
</evidence>
<evidence type="ECO:0000259" key="18">
    <source>
        <dbReference type="Pfam" id="PF00361"/>
    </source>
</evidence>
<sequence length="443" mass="51322">MMMTVVYLIFLIPIIILLNSTIWLVFQMGLLILIIMFFILSVNSYFSSISYFLGVDYYSYGLIILSIFIVCLMIISSNMIFKSLNLIFFLLMNLSLCFILFMIFCSLNFFLMYMFFEFSLIPLMILIFGWGYQPERLISGLYLFFYTLFASLPLLLILLYIYMMNGSLFLDWSIHLYTMNFIIHFSLIFAFLVKLPMFMVHFWLPKAHVQAPVSGSMILAGLLLKIGGYGILRTMFIFENLFNSFSYVWYSLSILGGLLVSLVCLIQGDVKCLIAYSSISHMSLCLMGLLSMTKWGVVGSYFLMISHGLCSSGLFCLANISYDRLFSRSFYLNKGILTFMPSMCMMWFIFSSFNMGCPPSLNFLSEIFILNSMMSYWLNSLFFFLFISFFSACFSIYLFMFTQHGSSSGFYCFSSGYTREYLLLNCHLFPLVFILFGLNSFLI</sequence>
<keyword evidence="10 17" id="KW-0249">Electron transport</keyword>
<evidence type="ECO:0000256" key="9">
    <source>
        <dbReference type="ARBA" id="ARBA00022967"/>
    </source>
</evidence>
<gene>
    <name evidence="20" type="primary">nad4</name>
</gene>
<comment type="subcellular location">
    <subcellularLocation>
        <location evidence="2 17">Mitochondrion membrane</location>
        <topology evidence="2 17">Multi-pass membrane protein</topology>
    </subcellularLocation>
</comment>
<dbReference type="GO" id="GO:0042773">
    <property type="term" value="P:ATP synthesis coupled electron transport"/>
    <property type="evidence" value="ECO:0007669"/>
    <property type="project" value="InterPro"/>
</dbReference>
<evidence type="ECO:0000256" key="6">
    <source>
        <dbReference type="ARBA" id="ARBA00022448"/>
    </source>
</evidence>
<dbReference type="GO" id="GO:0031966">
    <property type="term" value="C:mitochondrial membrane"/>
    <property type="evidence" value="ECO:0007669"/>
    <property type="project" value="UniProtKB-SubCell"/>
</dbReference>
<dbReference type="GO" id="GO:0008137">
    <property type="term" value="F:NADH dehydrogenase (ubiquinone) activity"/>
    <property type="evidence" value="ECO:0007669"/>
    <property type="project" value="UniProtKB-UniRule"/>
</dbReference>
<dbReference type="AlphaFoldDB" id="A0A343KGK7"/>
<feature type="transmembrane region" description="Helical" evidence="17">
    <location>
        <begin position="6"/>
        <end position="26"/>
    </location>
</feature>
<keyword evidence="15 17" id="KW-0472">Membrane</keyword>
<evidence type="ECO:0000313" key="20">
    <source>
        <dbReference type="EMBL" id="ATF28599.1"/>
    </source>
</evidence>
<feature type="transmembrane region" description="Helical" evidence="17">
    <location>
        <begin position="182"/>
        <end position="204"/>
    </location>
</feature>
<evidence type="ECO:0000256" key="13">
    <source>
        <dbReference type="ARBA" id="ARBA00023075"/>
    </source>
</evidence>
<keyword evidence="11 17" id="KW-1133">Transmembrane helix</keyword>
<feature type="transmembrane region" description="Helical" evidence="17">
    <location>
        <begin position="248"/>
        <end position="266"/>
    </location>
</feature>
<organism evidence="20">
    <name type="scientific">Illinigina sp. EMHAU-15062817</name>
    <dbReference type="NCBI Taxonomy" id="2040461"/>
    <lineage>
        <taxon>Eukaryota</taxon>
        <taxon>Metazoa</taxon>
        <taxon>Ecdysozoa</taxon>
        <taxon>Arthropoda</taxon>
        <taxon>Hexapoda</taxon>
        <taxon>Insecta</taxon>
        <taxon>Pterygota</taxon>
        <taxon>Neoptera</taxon>
        <taxon>Paraneoptera</taxon>
        <taxon>Hemiptera</taxon>
        <taxon>Auchenorrhyncha</taxon>
        <taxon>Membracoidea</taxon>
        <taxon>Cicadellidae</taxon>
        <taxon>Typhlocybinae</taxon>
        <taxon>Erythroneurini</taxon>
        <taxon>Illinigina</taxon>
    </lineage>
</organism>
<feature type="transmembrane region" description="Helical" evidence="17">
    <location>
        <begin position="332"/>
        <end position="356"/>
    </location>
</feature>
<keyword evidence="6 17" id="KW-0813">Transport</keyword>
<feature type="transmembrane region" description="Helical" evidence="17">
    <location>
        <begin position="298"/>
        <end position="320"/>
    </location>
</feature>
<name>A0A343KGK7_9HEMI</name>
<dbReference type="InterPro" id="IPR003918">
    <property type="entry name" value="NADH_UbQ_OxRdtase"/>
</dbReference>
<feature type="transmembrane region" description="Helical" evidence="17">
    <location>
        <begin position="273"/>
        <end position="292"/>
    </location>
</feature>
<feature type="transmembrane region" description="Helical" evidence="17">
    <location>
        <begin position="216"/>
        <end position="236"/>
    </location>
</feature>
<dbReference type="InterPro" id="IPR000260">
    <property type="entry name" value="NADH4_N"/>
</dbReference>
<evidence type="ECO:0000256" key="12">
    <source>
        <dbReference type="ARBA" id="ARBA00023027"/>
    </source>
</evidence>
<feature type="transmembrane region" description="Helical" evidence="17">
    <location>
        <begin position="421"/>
        <end position="442"/>
    </location>
</feature>
<evidence type="ECO:0000256" key="8">
    <source>
        <dbReference type="ARBA" id="ARBA00022692"/>
    </source>
</evidence>
<comment type="function">
    <text evidence="17">Core subunit of the mitochondrial membrane respiratory chain NADH dehydrogenase (Complex I) which catalyzes electron transfer from NADH through the respiratory chain, using ubiquinone as an electron acceptor. Essential for the catalytic activity and assembly of complex I.</text>
</comment>
<evidence type="ECO:0000256" key="14">
    <source>
        <dbReference type="ARBA" id="ARBA00023128"/>
    </source>
</evidence>
<evidence type="ECO:0000256" key="3">
    <source>
        <dbReference type="ARBA" id="ARBA00009025"/>
    </source>
</evidence>
<evidence type="ECO:0000256" key="5">
    <source>
        <dbReference type="ARBA" id="ARBA00021006"/>
    </source>
</evidence>
<keyword evidence="12 17" id="KW-0520">NAD</keyword>
<evidence type="ECO:0000256" key="16">
    <source>
        <dbReference type="ARBA" id="ARBA00049551"/>
    </source>
</evidence>
<evidence type="ECO:0000256" key="17">
    <source>
        <dbReference type="RuleBase" id="RU003297"/>
    </source>
</evidence>
<dbReference type="EMBL" id="KY039129">
    <property type="protein sequence ID" value="ATF28599.1"/>
    <property type="molecule type" value="Genomic_DNA"/>
</dbReference>
<proteinExistence type="inferred from homology"/>
<comment type="function">
    <text evidence="1">Core subunit of the mitochondrial membrane respiratory chain NADH dehydrogenase (Complex I) that is believed to belong to the minimal assembly required for catalysis. Complex I functions in the transfer of electrons from NADH to the respiratory chain. The immediate electron acceptor for the enzyme is believed to be ubiquinone.</text>
</comment>
<dbReference type="PANTHER" id="PTHR43507">
    <property type="entry name" value="NADH-UBIQUINONE OXIDOREDUCTASE CHAIN 4"/>
    <property type="match status" value="1"/>
</dbReference>
<evidence type="ECO:0000256" key="1">
    <source>
        <dbReference type="ARBA" id="ARBA00003257"/>
    </source>
</evidence>
<dbReference type="Pfam" id="PF01059">
    <property type="entry name" value="Oxidored_q5_N"/>
    <property type="match status" value="1"/>
</dbReference>
<feature type="transmembrane region" description="Helical" evidence="17">
    <location>
        <begin position="57"/>
        <end position="75"/>
    </location>
</feature>
<dbReference type="EC" id="7.1.1.2" evidence="4 17"/>
<evidence type="ECO:0000256" key="10">
    <source>
        <dbReference type="ARBA" id="ARBA00022982"/>
    </source>
</evidence>
<keyword evidence="9" id="KW-1278">Translocase</keyword>
<protein>
    <recommendedName>
        <fullName evidence="5 17">NADH-ubiquinone oxidoreductase chain 4</fullName>
        <ecNumber evidence="4 17">7.1.1.2</ecNumber>
    </recommendedName>
</protein>
<dbReference type="GO" id="GO:0015990">
    <property type="term" value="P:electron transport coupled proton transport"/>
    <property type="evidence" value="ECO:0007669"/>
    <property type="project" value="TreeGrafter"/>
</dbReference>
<feature type="transmembrane region" description="Helical" evidence="17">
    <location>
        <begin position="87"/>
        <end position="104"/>
    </location>
</feature>
<keyword evidence="13 17" id="KW-0830">Ubiquinone</keyword>
<evidence type="ECO:0000259" key="19">
    <source>
        <dbReference type="Pfam" id="PF01059"/>
    </source>
</evidence>
<keyword evidence="7 17" id="KW-0679">Respiratory chain</keyword>
<comment type="similarity">
    <text evidence="3 17">Belongs to the complex I subunit 4 family.</text>
</comment>
<keyword evidence="8 17" id="KW-0812">Transmembrane</keyword>
<geneLocation type="mitochondrion" evidence="20"/>
<evidence type="ECO:0000256" key="11">
    <source>
        <dbReference type="ARBA" id="ARBA00022989"/>
    </source>
</evidence>
<feature type="domain" description="NADH:ubiquinone oxidoreductase chain 4 N-terminal" evidence="19">
    <location>
        <begin position="1"/>
        <end position="102"/>
    </location>
</feature>
<feature type="transmembrane region" description="Helical" evidence="17">
    <location>
        <begin position="141"/>
        <end position="162"/>
    </location>
</feature>
<dbReference type="GO" id="GO:0048039">
    <property type="term" value="F:ubiquinone binding"/>
    <property type="evidence" value="ECO:0007669"/>
    <property type="project" value="TreeGrafter"/>
</dbReference>
<dbReference type="PRINTS" id="PR01437">
    <property type="entry name" value="NUOXDRDTASE4"/>
</dbReference>
<comment type="catalytic activity">
    <reaction evidence="16 17">
        <text>a ubiquinone + NADH + 5 H(+)(in) = a ubiquinol + NAD(+) + 4 H(+)(out)</text>
        <dbReference type="Rhea" id="RHEA:29091"/>
        <dbReference type="Rhea" id="RHEA-COMP:9565"/>
        <dbReference type="Rhea" id="RHEA-COMP:9566"/>
        <dbReference type="ChEBI" id="CHEBI:15378"/>
        <dbReference type="ChEBI" id="CHEBI:16389"/>
        <dbReference type="ChEBI" id="CHEBI:17976"/>
        <dbReference type="ChEBI" id="CHEBI:57540"/>
        <dbReference type="ChEBI" id="CHEBI:57945"/>
        <dbReference type="EC" id="7.1.1.2"/>
    </reaction>
</comment>
<feature type="domain" description="NADH:quinone oxidoreductase/Mrp antiporter transmembrane" evidence="18">
    <location>
        <begin position="107"/>
        <end position="392"/>
    </location>
</feature>
<dbReference type="InterPro" id="IPR001750">
    <property type="entry name" value="ND/Mrp_TM"/>
</dbReference>
<dbReference type="Pfam" id="PF00361">
    <property type="entry name" value="Proton_antipo_M"/>
    <property type="match status" value="1"/>
</dbReference>
<feature type="transmembrane region" description="Helical" evidence="17">
    <location>
        <begin position="31"/>
        <end position="51"/>
    </location>
</feature>
<feature type="transmembrane region" description="Helical" evidence="17">
    <location>
        <begin position="110"/>
        <end position="129"/>
    </location>
</feature>
<feature type="transmembrane region" description="Helical" evidence="17">
    <location>
        <begin position="376"/>
        <end position="400"/>
    </location>
</feature>
<keyword evidence="14 17" id="KW-0496">Mitochondrion</keyword>
<evidence type="ECO:0000256" key="15">
    <source>
        <dbReference type="ARBA" id="ARBA00023136"/>
    </source>
</evidence>
<accession>A0A343KGK7</accession>
<evidence type="ECO:0000256" key="7">
    <source>
        <dbReference type="ARBA" id="ARBA00022660"/>
    </source>
</evidence>